<dbReference type="RefSeq" id="WP_204695281.1">
    <property type="nucleotide sequence ID" value="NZ_JAFBEC010000001.1"/>
</dbReference>
<organism evidence="1 2">
    <name type="scientific">Geomicrobium sediminis</name>
    <dbReference type="NCBI Taxonomy" id="1347788"/>
    <lineage>
        <taxon>Bacteria</taxon>
        <taxon>Bacillati</taxon>
        <taxon>Bacillota</taxon>
        <taxon>Bacilli</taxon>
        <taxon>Bacillales</taxon>
        <taxon>Geomicrobium</taxon>
    </lineage>
</organism>
<keyword evidence="2" id="KW-1185">Reference proteome</keyword>
<evidence type="ECO:0000313" key="2">
    <source>
        <dbReference type="Proteomes" id="UP000741863"/>
    </source>
</evidence>
<reference evidence="1 2" key="1">
    <citation type="submission" date="2021-01" db="EMBL/GenBank/DDBJ databases">
        <title>Genomic Encyclopedia of Type Strains, Phase IV (KMG-IV): sequencing the most valuable type-strain genomes for metagenomic binning, comparative biology and taxonomic classification.</title>
        <authorList>
            <person name="Goeker M."/>
        </authorList>
    </citation>
    <scope>NUCLEOTIDE SEQUENCE [LARGE SCALE GENOMIC DNA]</scope>
    <source>
        <strain evidence="1 2">DSM 25540</strain>
    </source>
</reference>
<accession>A0ABS2P6R3</accession>
<evidence type="ECO:0000313" key="1">
    <source>
        <dbReference type="EMBL" id="MBM7631087.1"/>
    </source>
</evidence>
<dbReference type="EMBL" id="JAFBEC010000001">
    <property type="protein sequence ID" value="MBM7631087.1"/>
    <property type="molecule type" value="Genomic_DNA"/>
</dbReference>
<dbReference type="Proteomes" id="UP000741863">
    <property type="component" value="Unassembled WGS sequence"/>
</dbReference>
<proteinExistence type="predicted"/>
<name>A0ABS2P6R3_9BACL</name>
<protein>
    <submittedName>
        <fullName evidence="1">Uncharacterized protein</fullName>
    </submittedName>
</protein>
<sequence>MFDQNSIVARTWAEVVYKGDRSIEEVPSLFNLVDVVTHMVNEDKGGENNV</sequence>
<gene>
    <name evidence="1" type="ORF">JOD17_000178</name>
</gene>
<comment type="caution">
    <text evidence="1">The sequence shown here is derived from an EMBL/GenBank/DDBJ whole genome shotgun (WGS) entry which is preliminary data.</text>
</comment>